<dbReference type="InterPro" id="IPR035069">
    <property type="entry name" value="TTHA1013/TTHA0281-like"/>
</dbReference>
<evidence type="ECO:0000313" key="1">
    <source>
        <dbReference type="EMBL" id="MBB6147058.1"/>
    </source>
</evidence>
<protein>
    <submittedName>
        <fullName evidence="1">Putative RNase H-like HicB family nuclease</fullName>
    </submittedName>
</protein>
<dbReference type="Proteomes" id="UP000538666">
    <property type="component" value="Unassembled WGS sequence"/>
</dbReference>
<dbReference type="EMBL" id="JACHEK010000012">
    <property type="protein sequence ID" value="MBB6147058.1"/>
    <property type="molecule type" value="Genomic_DNA"/>
</dbReference>
<sequence length="69" mass="7819">MHELVFEVAQESDGGYIAEALGESIFTQGDTWNELRENAIEAVKAYYFDRQMPSGIRLHLVRDEMLAVG</sequence>
<dbReference type="AlphaFoldDB" id="A0A841K934"/>
<gene>
    <name evidence="1" type="ORF">HNQ77_005043</name>
</gene>
<evidence type="ECO:0000313" key="2">
    <source>
        <dbReference type="Proteomes" id="UP000538666"/>
    </source>
</evidence>
<dbReference type="OrthoDB" id="9805307at2"/>
<dbReference type="Gene3D" id="3.30.160.250">
    <property type="match status" value="1"/>
</dbReference>
<comment type="caution">
    <text evidence="1">The sequence shown here is derived from an EMBL/GenBank/DDBJ whole genome shotgun (WGS) entry which is preliminary data.</text>
</comment>
<dbReference type="RefSeq" id="WP_050059991.1">
    <property type="nucleotide sequence ID" value="NZ_JACHEK010000012.1"/>
</dbReference>
<dbReference type="SUPFAM" id="SSF143100">
    <property type="entry name" value="TTHA1013/TTHA0281-like"/>
    <property type="match status" value="1"/>
</dbReference>
<organism evidence="1 2">
    <name type="scientific">Silvibacterium bohemicum</name>
    <dbReference type="NCBI Taxonomy" id="1577686"/>
    <lineage>
        <taxon>Bacteria</taxon>
        <taxon>Pseudomonadati</taxon>
        <taxon>Acidobacteriota</taxon>
        <taxon>Terriglobia</taxon>
        <taxon>Terriglobales</taxon>
        <taxon>Acidobacteriaceae</taxon>
        <taxon>Silvibacterium</taxon>
    </lineage>
</organism>
<keyword evidence="2" id="KW-1185">Reference proteome</keyword>
<proteinExistence type="predicted"/>
<reference evidence="1 2" key="1">
    <citation type="submission" date="2020-08" db="EMBL/GenBank/DDBJ databases">
        <title>Genomic Encyclopedia of Type Strains, Phase IV (KMG-IV): sequencing the most valuable type-strain genomes for metagenomic binning, comparative biology and taxonomic classification.</title>
        <authorList>
            <person name="Goeker M."/>
        </authorList>
    </citation>
    <scope>NUCLEOTIDE SEQUENCE [LARGE SCALE GENOMIC DNA]</scope>
    <source>
        <strain evidence="1 2">DSM 103733</strain>
    </source>
</reference>
<accession>A0A841K934</accession>
<name>A0A841K934_9BACT</name>